<dbReference type="Gene3D" id="2.40.240.10">
    <property type="entry name" value="Ribosomal Protein L25, Chain P"/>
    <property type="match status" value="1"/>
</dbReference>
<dbReference type="GO" id="GO:0008097">
    <property type="term" value="F:5S rRNA binding"/>
    <property type="evidence" value="ECO:0007669"/>
    <property type="project" value="InterPro"/>
</dbReference>
<sequence length="231" mass="25614">MQVFNFSVKKRLEMGRNVKDLAEQGMVSGVVYGPELEQNFYIKMREADMKKLYSEAGESSLINLTIEGEKDPMEVLIKDVVYNPVKPLIHHVDFYKIKRGQKIEAVVELEFIGEAPAVKALGGMLSTPIDEVTIKCLPKDLLSEIKVDLSVLKTFDAVIHVKDLQVPEGVEIMADKDDTVATVNAIIEEVLVDEKPTEELPKVEGEEKAESGESSAEDKAEEPAGEAKKPE</sequence>
<gene>
    <name evidence="5" type="primary">rplY</name>
    <name evidence="5" type="synonym">ctc</name>
    <name evidence="9" type="ORF">A2478_04930</name>
</gene>
<evidence type="ECO:0000256" key="3">
    <source>
        <dbReference type="ARBA" id="ARBA00022980"/>
    </source>
</evidence>
<evidence type="ECO:0000259" key="8">
    <source>
        <dbReference type="Pfam" id="PF14693"/>
    </source>
</evidence>
<organism evidence="9 10">
    <name type="scientific">Candidatus Falkowbacteria bacterium RIFOXYC2_FULL_36_12</name>
    <dbReference type="NCBI Taxonomy" id="1798002"/>
    <lineage>
        <taxon>Bacteria</taxon>
        <taxon>Candidatus Falkowiibacteriota</taxon>
    </lineage>
</organism>
<dbReference type="Pfam" id="PF01386">
    <property type="entry name" value="Ribosomal_L25p"/>
    <property type="match status" value="1"/>
</dbReference>
<reference evidence="9 10" key="1">
    <citation type="journal article" date="2016" name="Nat. Commun.">
        <title>Thousands of microbial genomes shed light on interconnected biogeochemical processes in an aquifer system.</title>
        <authorList>
            <person name="Anantharaman K."/>
            <person name="Brown C.T."/>
            <person name="Hug L.A."/>
            <person name="Sharon I."/>
            <person name="Castelle C.J."/>
            <person name="Probst A.J."/>
            <person name="Thomas B.C."/>
            <person name="Singh A."/>
            <person name="Wilkins M.J."/>
            <person name="Karaoz U."/>
            <person name="Brodie E.L."/>
            <person name="Williams K.H."/>
            <person name="Hubbard S.S."/>
            <person name="Banfield J.F."/>
        </authorList>
    </citation>
    <scope>NUCLEOTIDE SEQUENCE [LARGE SCALE GENOMIC DNA]</scope>
</reference>
<dbReference type="SUPFAM" id="SSF50715">
    <property type="entry name" value="Ribosomal protein L25-like"/>
    <property type="match status" value="1"/>
</dbReference>
<dbReference type="STRING" id="1798002.A2478_04930"/>
<dbReference type="Pfam" id="PF14693">
    <property type="entry name" value="Ribosomal_TL5_C"/>
    <property type="match status" value="1"/>
</dbReference>
<name>A0A1F5SYR5_9BACT</name>
<comment type="subunit">
    <text evidence="5">Part of the 50S ribosomal subunit; part of the 5S rRNA/L5/L18/L25 subcomplex. Contacts the 5S rRNA. Binds to the 5S rRNA independently of L5 and L18.</text>
</comment>
<comment type="caution">
    <text evidence="9">The sequence shown here is derived from an EMBL/GenBank/DDBJ whole genome shotgun (WGS) entry which is preliminary data.</text>
</comment>
<dbReference type="InterPro" id="IPR011035">
    <property type="entry name" value="Ribosomal_bL25/Gln-tRNA_synth"/>
</dbReference>
<dbReference type="PANTHER" id="PTHR33284">
    <property type="entry name" value="RIBOSOMAL PROTEIN L25/GLN-TRNA SYNTHETASE, ANTI-CODON-BINDING DOMAIN-CONTAINING PROTEIN"/>
    <property type="match status" value="1"/>
</dbReference>
<comment type="similarity">
    <text evidence="5">Belongs to the bacterial ribosomal protein bL25 family. CTC subfamily.</text>
</comment>
<accession>A0A1F5SYR5</accession>
<dbReference type="HAMAP" id="MF_01334">
    <property type="entry name" value="Ribosomal_bL25_CTC"/>
    <property type="match status" value="1"/>
</dbReference>
<evidence type="ECO:0000256" key="4">
    <source>
        <dbReference type="ARBA" id="ARBA00023274"/>
    </source>
</evidence>
<dbReference type="EMBL" id="MFGJ01000007">
    <property type="protein sequence ID" value="OGF31799.1"/>
    <property type="molecule type" value="Genomic_DNA"/>
</dbReference>
<dbReference type="InterPro" id="IPR020057">
    <property type="entry name" value="Ribosomal_bL25_b-dom"/>
</dbReference>
<comment type="function">
    <text evidence="5">This is one of the proteins that binds to the 5S RNA in the ribosome where it forms part of the central protuberance.</text>
</comment>
<feature type="domain" description="Large ribosomal subunit protein bL25 beta" evidence="8">
    <location>
        <begin position="102"/>
        <end position="185"/>
    </location>
</feature>
<dbReference type="InterPro" id="IPR037121">
    <property type="entry name" value="Ribosomal_bL25_C"/>
</dbReference>
<keyword evidence="3 5" id="KW-0689">Ribosomal protein</keyword>
<keyword evidence="1 5" id="KW-0699">rRNA-binding</keyword>
<proteinExistence type="inferred from homology"/>
<dbReference type="InterPro" id="IPR001021">
    <property type="entry name" value="Ribosomal_bL25_long"/>
</dbReference>
<evidence type="ECO:0000256" key="5">
    <source>
        <dbReference type="HAMAP-Rule" id="MF_01334"/>
    </source>
</evidence>
<protein>
    <recommendedName>
        <fullName evidence="5">Large ribosomal subunit protein bL25</fullName>
    </recommendedName>
    <alternativeName>
        <fullName evidence="5">General stress protein CTC</fullName>
    </alternativeName>
</protein>
<dbReference type="GO" id="GO:0003735">
    <property type="term" value="F:structural constituent of ribosome"/>
    <property type="evidence" value="ECO:0007669"/>
    <property type="project" value="InterPro"/>
</dbReference>
<evidence type="ECO:0000256" key="1">
    <source>
        <dbReference type="ARBA" id="ARBA00022730"/>
    </source>
</evidence>
<dbReference type="PANTHER" id="PTHR33284:SF1">
    <property type="entry name" value="RIBOSOMAL PROTEIN L25_GLN-TRNA SYNTHETASE, ANTI-CODON-BINDING DOMAIN-CONTAINING PROTEIN"/>
    <property type="match status" value="1"/>
</dbReference>
<evidence type="ECO:0000256" key="2">
    <source>
        <dbReference type="ARBA" id="ARBA00022884"/>
    </source>
</evidence>
<dbReference type="AlphaFoldDB" id="A0A1F5SYR5"/>
<keyword evidence="4 5" id="KW-0687">Ribonucleoprotein</keyword>
<evidence type="ECO:0000256" key="6">
    <source>
        <dbReference type="SAM" id="MobiDB-lite"/>
    </source>
</evidence>
<dbReference type="Proteomes" id="UP000179001">
    <property type="component" value="Unassembled WGS sequence"/>
</dbReference>
<dbReference type="GO" id="GO:0022625">
    <property type="term" value="C:cytosolic large ribosomal subunit"/>
    <property type="evidence" value="ECO:0007669"/>
    <property type="project" value="TreeGrafter"/>
</dbReference>
<dbReference type="InterPro" id="IPR020056">
    <property type="entry name" value="Rbsml_bL25/Gln-tRNA_synth_N"/>
</dbReference>
<evidence type="ECO:0000313" key="10">
    <source>
        <dbReference type="Proteomes" id="UP000179001"/>
    </source>
</evidence>
<dbReference type="GO" id="GO:0006412">
    <property type="term" value="P:translation"/>
    <property type="evidence" value="ECO:0007669"/>
    <property type="project" value="UniProtKB-UniRule"/>
</dbReference>
<feature type="domain" description="Large ribosomal subunit protein bL25 L25" evidence="7">
    <location>
        <begin position="8"/>
        <end position="94"/>
    </location>
</feature>
<feature type="region of interest" description="Disordered" evidence="6">
    <location>
        <begin position="196"/>
        <end position="231"/>
    </location>
</feature>
<evidence type="ECO:0000259" key="7">
    <source>
        <dbReference type="Pfam" id="PF01386"/>
    </source>
</evidence>
<evidence type="ECO:0000313" key="9">
    <source>
        <dbReference type="EMBL" id="OGF31799.1"/>
    </source>
</evidence>
<dbReference type="CDD" id="cd00495">
    <property type="entry name" value="Ribosomal_L25_TL5_CTC"/>
    <property type="match status" value="1"/>
</dbReference>
<dbReference type="InterPro" id="IPR020930">
    <property type="entry name" value="Ribosomal_uL5_bac-type"/>
</dbReference>
<dbReference type="Gene3D" id="2.170.120.20">
    <property type="entry name" value="Ribosomal protein L25, beta domain"/>
    <property type="match status" value="1"/>
</dbReference>
<dbReference type="NCBIfam" id="TIGR00731">
    <property type="entry name" value="bL25_bact_ctc"/>
    <property type="match status" value="1"/>
</dbReference>
<keyword evidence="2 5" id="KW-0694">RNA-binding</keyword>
<dbReference type="InterPro" id="IPR029751">
    <property type="entry name" value="Ribosomal_L25_dom"/>
</dbReference>